<dbReference type="Proteomes" id="UP000010078">
    <property type="component" value="Chromosome"/>
</dbReference>
<accession>K7Y8X9</accession>
<keyword evidence="1" id="KW-0732">Signal</keyword>
<sequence>MIKKSRTLFLSLALCASISYAEDDGGFFTVGYQLGQVMQDVQNPGGTKRDELAQLLNSNETNNINGNNVGGNVAGALSNAFSQYLYSLLGAYPKAISSSSGDVAANTLFQGAVGNGTCASAGTTSSSFTTTQSECTKAGYYWLPSLSDKILGTIAQATGAGAVVTNGTNTTFPNMQQQLAYLNAGNAFFDTVNKVLEEITKQNSTSGGSSGSSQDQKNDNGYSAGAVAYLKQQQDTLNSAAGSLKQDELLLSAFNSAIAANIGNKEFNSEVFTGLVQGIIDQSQKVYSTLNTGTISVASAIANGISNNDTISNLSNRVNQLPAALLNVKETLQKISALNNQVRNMPYLPQFRAGNSRATNIMNGFYTKVGYKQFFGTRRNLGVRYYGFFSYNGASVGFKSTLNSVGISTYGVGADLLYNIFSRSYQNRSVDMGFFGGIQLGGESISSTLRNDINVKKFGKVASTHFQFLFDFGMRMNFGKLGEKTKRHNQHTVEFGVVVPTIYSAYYKSAGTTVKYFRPYSVYWSYGYSF</sequence>
<evidence type="ECO:0000313" key="3">
    <source>
        <dbReference type="Proteomes" id="UP000010078"/>
    </source>
</evidence>
<feature type="chain" id="PRO_5003913402" evidence="1">
    <location>
        <begin position="22"/>
        <end position="530"/>
    </location>
</feature>
<dbReference type="PATRIC" id="fig|1055532.3.peg.499"/>
<gene>
    <name evidence="2" type="ORF">HPAKL86_02425</name>
</gene>
<dbReference type="EMBL" id="CP003476">
    <property type="protein sequence ID" value="AFX89498.1"/>
    <property type="molecule type" value="Genomic_DNA"/>
</dbReference>
<dbReference type="RefSeq" id="WP_015086891.1">
    <property type="nucleotide sequence ID" value="NC_019563.1"/>
</dbReference>
<reference evidence="2 3" key="1">
    <citation type="journal article" date="2015" name="Genome Announc.">
        <title>Complete Genome Sequences of Two Helicobacter pylori Strains from a Canadian Arctic Aboriginal Community.</title>
        <authorList>
            <person name="Kersulyte D."/>
            <person name="Bertoli M.T."/>
            <person name="Tamma S."/>
            <person name="Keelan M."/>
            <person name="Munday R."/>
            <person name="Geary J."/>
            <person name="Veldhuyzen van Zanten S."/>
            <person name="Goodman K.J."/>
            <person name="Berg D.E."/>
        </authorList>
    </citation>
    <scope>NUCLEOTIDE SEQUENCE [LARGE SCALE GENOMIC DNA]</scope>
    <source>
        <strain evidence="2">Aklavik86</strain>
    </source>
</reference>
<feature type="signal peptide" evidence="1">
    <location>
        <begin position="1"/>
        <end position="21"/>
    </location>
</feature>
<dbReference type="InterPro" id="IPR002718">
    <property type="entry name" value="OMP_Helicobacter"/>
</dbReference>
<organism evidence="2 3">
    <name type="scientific">Helicobacter pylori Aklavik86</name>
    <dbReference type="NCBI Taxonomy" id="1055532"/>
    <lineage>
        <taxon>Bacteria</taxon>
        <taxon>Pseudomonadati</taxon>
        <taxon>Campylobacterota</taxon>
        <taxon>Epsilonproteobacteria</taxon>
        <taxon>Campylobacterales</taxon>
        <taxon>Helicobacteraceae</taxon>
        <taxon>Helicobacter</taxon>
    </lineage>
</organism>
<dbReference type="AlphaFoldDB" id="K7Y8X9"/>
<proteinExistence type="predicted"/>
<evidence type="ECO:0000313" key="2">
    <source>
        <dbReference type="EMBL" id="AFX89498.1"/>
    </source>
</evidence>
<protein>
    <submittedName>
        <fullName evidence="2">Outer membrane protein 21</fullName>
    </submittedName>
</protein>
<dbReference type="HOGENOM" id="CLU_548322_0_0_7"/>
<dbReference type="Pfam" id="PF01856">
    <property type="entry name" value="HP_OMP"/>
    <property type="match status" value="1"/>
</dbReference>
<dbReference type="KEGG" id="hpyk:HPAKL86_02425"/>
<evidence type="ECO:0000256" key="1">
    <source>
        <dbReference type="SAM" id="SignalP"/>
    </source>
</evidence>
<name>K7Y8X9_HELPX</name>
<dbReference type="PRINTS" id="PR01776">
    <property type="entry name" value="HPOMPFAMILY"/>
</dbReference>